<dbReference type="Pfam" id="PF00814">
    <property type="entry name" value="TsaD"/>
    <property type="match status" value="1"/>
</dbReference>
<dbReference type="NCBIfam" id="TIGR03725">
    <property type="entry name" value="T6A_YeaZ"/>
    <property type="match status" value="1"/>
</dbReference>
<dbReference type="AlphaFoldDB" id="A0A286GUD1"/>
<dbReference type="RefSeq" id="WP_097280632.1">
    <property type="nucleotide sequence ID" value="NZ_OCNJ01000008.1"/>
</dbReference>
<dbReference type="InterPro" id="IPR000905">
    <property type="entry name" value="Gcp-like_dom"/>
</dbReference>
<evidence type="ECO:0000256" key="1">
    <source>
        <dbReference type="SAM" id="MobiDB-lite"/>
    </source>
</evidence>
<evidence type="ECO:0000313" key="3">
    <source>
        <dbReference type="EMBL" id="SOD99173.1"/>
    </source>
</evidence>
<gene>
    <name evidence="3" type="ORF">SAMN05421508_108244</name>
</gene>
<feature type="region of interest" description="Disordered" evidence="1">
    <location>
        <begin position="199"/>
        <end position="226"/>
    </location>
</feature>
<dbReference type="SUPFAM" id="SSF53067">
    <property type="entry name" value="Actin-like ATPase domain"/>
    <property type="match status" value="2"/>
</dbReference>
<dbReference type="Gene3D" id="3.30.420.40">
    <property type="match status" value="2"/>
</dbReference>
<evidence type="ECO:0000313" key="4">
    <source>
        <dbReference type="Proteomes" id="UP000219621"/>
    </source>
</evidence>
<dbReference type="CDD" id="cd24032">
    <property type="entry name" value="ASKHA_NBD_TsaB"/>
    <property type="match status" value="1"/>
</dbReference>
<keyword evidence="4" id="KW-1185">Reference proteome</keyword>
<dbReference type="InterPro" id="IPR022496">
    <property type="entry name" value="T6A_TsaB"/>
</dbReference>
<organism evidence="3 4">
    <name type="scientific">Caenispirillum bisanense</name>
    <dbReference type="NCBI Taxonomy" id="414052"/>
    <lineage>
        <taxon>Bacteria</taxon>
        <taxon>Pseudomonadati</taxon>
        <taxon>Pseudomonadota</taxon>
        <taxon>Alphaproteobacteria</taxon>
        <taxon>Rhodospirillales</taxon>
        <taxon>Novispirillaceae</taxon>
        <taxon>Caenispirillum</taxon>
    </lineage>
</organism>
<dbReference type="EMBL" id="OCNJ01000008">
    <property type="protein sequence ID" value="SOD99173.1"/>
    <property type="molecule type" value="Genomic_DNA"/>
</dbReference>
<dbReference type="PANTHER" id="PTHR11735">
    <property type="entry name" value="TRNA N6-ADENOSINE THREONYLCARBAMOYLTRANSFERASE"/>
    <property type="match status" value="1"/>
</dbReference>
<dbReference type="GO" id="GO:0002949">
    <property type="term" value="P:tRNA threonylcarbamoyladenosine modification"/>
    <property type="evidence" value="ECO:0007669"/>
    <property type="project" value="InterPro"/>
</dbReference>
<proteinExistence type="predicted"/>
<accession>A0A286GUD1</accession>
<reference evidence="3 4" key="1">
    <citation type="submission" date="2017-09" db="EMBL/GenBank/DDBJ databases">
        <authorList>
            <person name="Ehlers B."/>
            <person name="Leendertz F.H."/>
        </authorList>
    </citation>
    <scope>NUCLEOTIDE SEQUENCE [LARGE SCALE GENOMIC DNA]</scope>
    <source>
        <strain evidence="3 4">USBA 140</strain>
    </source>
</reference>
<dbReference type="OrthoDB" id="9809995at2"/>
<protein>
    <submittedName>
        <fullName evidence="3">tRNA threonylcarbamoyladenosine biosynthesis protein TsaB</fullName>
    </submittedName>
</protein>
<dbReference type="Proteomes" id="UP000219621">
    <property type="component" value="Unassembled WGS sequence"/>
</dbReference>
<evidence type="ECO:0000259" key="2">
    <source>
        <dbReference type="Pfam" id="PF00814"/>
    </source>
</evidence>
<name>A0A286GUD1_9PROT</name>
<dbReference type="GO" id="GO:0005829">
    <property type="term" value="C:cytosol"/>
    <property type="evidence" value="ECO:0007669"/>
    <property type="project" value="TreeGrafter"/>
</dbReference>
<sequence>MLILALDTAMAACAVCVWRDGTVLAARRDAMSRGQAEALVPMVQAVMAEAGVAWGDLDRIAVTVGPGSFTGLRVGLSTARALGLAAGKPVVGVTTTEVLAAAVPPEVRAGRRVLAAVDSKRADLFLQWFDADLAPLGPPQSAEPEAVRADLAAAPAVVTGDAADLLAPLPAGAEAVAAGAQTPEPAVLAALAADRPLPAAPPQPLYIRPPDAALPAGGGQLRPSSP</sequence>
<feature type="domain" description="Gcp-like" evidence="2">
    <location>
        <begin position="32"/>
        <end position="124"/>
    </location>
</feature>
<dbReference type="PANTHER" id="PTHR11735:SF11">
    <property type="entry name" value="TRNA THREONYLCARBAMOYLADENOSINE BIOSYNTHESIS PROTEIN TSAB"/>
    <property type="match status" value="1"/>
</dbReference>
<dbReference type="InterPro" id="IPR043129">
    <property type="entry name" value="ATPase_NBD"/>
</dbReference>